<comment type="caution">
    <text evidence="2">The sequence shown here is derived from an EMBL/GenBank/DDBJ whole genome shotgun (WGS) entry which is preliminary data.</text>
</comment>
<dbReference type="EMBL" id="MUGX01000056">
    <property type="protein sequence ID" value="OXA83098.1"/>
    <property type="molecule type" value="Genomic_DNA"/>
</dbReference>
<evidence type="ECO:0000313" key="2">
    <source>
        <dbReference type="EMBL" id="KIO53924.1"/>
    </source>
</evidence>
<dbReference type="RefSeq" id="WP_041516707.1">
    <property type="nucleotide sequence ID" value="NZ_JPRK01000005.1"/>
</dbReference>
<dbReference type="Proteomes" id="UP000032061">
    <property type="component" value="Unassembled WGS sequence"/>
</dbReference>
<keyword evidence="5" id="KW-1185">Reference proteome</keyword>
<name>A0A0D0EFD7_9FLAO</name>
<dbReference type="AlphaFoldDB" id="A0A0D0EFD7"/>
<reference evidence="2 4" key="1">
    <citation type="submission" date="2015-01" db="EMBL/GenBank/DDBJ databases">
        <title>Genome of Flavobacterium hibernum DSM 12611.</title>
        <authorList>
            <person name="Stropko S.J."/>
            <person name="Pipes S.E."/>
            <person name="Newman J.D."/>
        </authorList>
    </citation>
    <scope>NUCLEOTIDE SEQUENCE [LARGE SCALE GENOMIC DNA]</scope>
    <source>
        <strain evidence="2 4">DSM 12611</strain>
    </source>
</reference>
<dbReference type="EMBL" id="JPRK01000005">
    <property type="protein sequence ID" value="KIO53924.1"/>
    <property type="molecule type" value="Genomic_DNA"/>
</dbReference>
<gene>
    <name evidence="3" type="ORF">B0A73_22560</name>
    <name evidence="2" type="ORF">IW18_06195</name>
</gene>
<dbReference type="Proteomes" id="UP000198302">
    <property type="component" value="Unassembled WGS sequence"/>
</dbReference>
<feature type="region of interest" description="Disordered" evidence="1">
    <location>
        <begin position="1"/>
        <end position="61"/>
    </location>
</feature>
<sequence length="61" mass="6528">MANQKLNFVDFETEQLSKSQQKKVRGGDSPIDPINAAEETGRILLETPPTDPAIGTGKGMG</sequence>
<evidence type="ECO:0000313" key="4">
    <source>
        <dbReference type="Proteomes" id="UP000032061"/>
    </source>
</evidence>
<protein>
    <submittedName>
        <fullName evidence="2">Uncharacterized protein</fullName>
    </submittedName>
</protein>
<organism evidence="2 4">
    <name type="scientific">Flavobacterium hibernum</name>
    <dbReference type="NCBI Taxonomy" id="37752"/>
    <lineage>
        <taxon>Bacteria</taxon>
        <taxon>Pseudomonadati</taxon>
        <taxon>Bacteroidota</taxon>
        <taxon>Flavobacteriia</taxon>
        <taxon>Flavobacteriales</taxon>
        <taxon>Flavobacteriaceae</taxon>
        <taxon>Flavobacterium</taxon>
    </lineage>
</organism>
<evidence type="ECO:0000256" key="1">
    <source>
        <dbReference type="SAM" id="MobiDB-lite"/>
    </source>
</evidence>
<evidence type="ECO:0000313" key="3">
    <source>
        <dbReference type="EMBL" id="OXA83098.1"/>
    </source>
</evidence>
<evidence type="ECO:0000313" key="5">
    <source>
        <dbReference type="Proteomes" id="UP000198302"/>
    </source>
</evidence>
<accession>A0A0D0EFD7</accession>
<reference evidence="3 5" key="2">
    <citation type="submission" date="2016-11" db="EMBL/GenBank/DDBJ databases">
        <title>Whole genomes of Flavobacteriaceae.</title>
        <authorList>
            <person name="Stine C."/>
            <person name="Li C."/>
            <person name="Tadesse D."/>
        </authorList>
    </citation>
    <scope>NUCLEOTIDE SEQUENCE [LARGE SCALE GENOMIC DNA]</scope>
    <source>
        <strain evidence="3 5">ATCC 51468</strain>
    </source>
</reference>
<proteinExistence type="predicted"/>